<dbReference type="PANTHER" id="PTHR43580">
    <property type="entry name" value="OXIDOREDUCTASE GLYR1-RELATED"/>
    <property type="match status" value="1"/>
</dbReference>
<dbReference type="InterPro" id="IPR015814">
    <property type="entry name" value="Pgluconate_DH_NAD-bd_C"/>
</dbReference>
<dbReference type="Pfam" id="PF09130">
    <property type="entry name" value="DUF1932"/>
    <property type="match status" value="1"/>
</dbReference>
<evidence type="ECO:0000256" key="1">
    <source>
        <dbReference type="ARBA" id="ARBA00007598"/>
    </source>
</evidence>
<sequence>MTPPHATVAVLSIGQMGLGIATLLLAHGFRVITNVSDRSAATKERAKSAGIEQLDSDVELVQQADYMLSIVPPIDAPATAQRVVDALHSPGAGREGKEKLWFLDLNAGSPDSATALAALFEGEPVVVVDGGIIGAPPRQDQQGTWSYRPGIPLSGPHQLTHAPAAGGLLAQSLNARHLGPHIGTASGLKACFAALTKGFTALALQSFTTASALGVLPVLGEYMDVYNPGAKERAEKGIVGCTGKAYRWEEEMRLIGDTFGRQGGFGARANVFREVAGVFGALADMVDGLGSEGSEGLGSAEGVVGKLGERLKSEKK</sequence>
<evidence type="ECO:0000259" key="4">
    <source>
        <dbReference type="Pfam" id="PF09130"/>
    </source>
</evidence>
<name>A0A1Y2LLU5_EPING</name>
<dbReference type="Pfam" id="PF03446">
    <property type="entry name" value="NAD_binding_2"/>
    <property type="match status" value="1"/>
</dbReference>
<proteinExistence type="inferred from homology"/>
<dbReference type="InterPro" id="IPR006115">
    <property type="entry name" value="6PGDH_NADP-bd"/>
</dbReference>
<dbReference type="STRING" id="105696.A0A1Y2LLU5"/>
<evidence type="ECO:0008006" key="7">
    <source>
        <dbReference type="Google" id="ProtNLM"/>
    </source>
</evidence>
<dbReference type="SUPFAM" id="SSF48179">
    <property type="entry name" value="6-phosphogluconate dehydrogenase C-terminal domain-like"/>
    <property type="match status" value="1"/>
</dbReference>
<dbReference type="OMA" id="YAGINKG"/>
<dbReference type="AlphaFoldDB" id="A0A1Y2LLU5"/>
<gene>
    <name evidence="5" type="ORF">B5807_10931</name>
</gene>
<evidence type="ECO:0000256" key="2">
    <source>
        <dbReference type="SAM" id="Phobius"/>
    </source>
</evidence>
<dbReference type="EMBL" id="KZ107857">
    <property type="protein sequence ID" value="OSS44502.1"/>
    <property type="molecule type" value="Genomic_DNA"/>
</dbReference>
<dbReference type="Proteomes" id="UP000193240">
    <property type="component" value="Unassembled WGS sequence"/>
</dbReference>
<evidence type="ECO:0000313" key="6">
    <source>
        <dbReference type="Proteomes" id="UP000193240"/>
    </source>
</evidence>
<dbReference type="InParanoid" id="A0A1Y2LLU5"/>
<keyword evidence="2" id="KW-0472">Membrane</keyword>
<organism evidence="5 6">
    <name type="scientific">Epicoccum nigrum</name>
    <name type="common">Soil fungus</name>
    <name type="synonym">Epicoccum purpurascens</name>
    <dbReference type="NCBI Taxonomy" id="105696"/>
    <lineage>
        <taxon>Eukaryota</taxon>
        <taxon>Fungi</taxon>
        <taxon>Dikarya</taxon>
        <taxon>Ascomycota</taxon>
        <taxon>Pezizomycotina</taxon>
        <taxon>Dothideomycetes</taxon>
        <taxon>Pleosporomycetidae</taxon>
        <taxon>Pleosporales</taxon>
        <taxon>Pleosporineae</taxon>
        <taxon>Didymellaceae</taxon>
        <taxon>Epicoccum</taxon>
    </lineage>
</organism>
<dbReference type="PANTHER" id="PTHR43580:SF2">
    <property type="entry name" value="CYTOKINE-LIKE NUCLEAR FACTOR N-PAC"/>
    <property type="match status" value="1"/>
</dbReference>
<dbReference type="GO" id="GO:0050661">
    <property type="term" value="F:NADP binding"/>
    <property type="evidence" value="ECO:0007669"/>
    <property type="project" value="InterPro"/>
</dbReference>
<dbReference type="InterPro" id="IPR013328">
    <property type="entry name" value="6PGD_dom2"/>
</dbReference>
<keyword evidence="2" id="KW-1133">Transmembrane helix</keyword>
<dbReference type="SUPFAM" id="SSF51735">
    <property type="entry name" value="NAD(P)-binding Rossmann-fold domains"/>
    <property type="match status" value="1"/>
</dbReference>
<dbReference type="Gene3D" id="3.40.50.720">
    <property type="entry name" value="NAD(P)-binding Rossmann-like Domain"/>
    <property type="match status" value="1"/>
</dbReference>
<evidence type="ECO:0000313" key="5">
    <source>
        <dbReference type="EMBL" id="OSS44502.1"/>
    </source>
</evidence>
<feature type="domain" description="Phosphogluconate dehydrogenase NAD-binding putative C-terminal" evidence="4">
    <location>
        <begin position="210"/>
        <end position="279"/>
    </location>
</feature>
<dbReference type="Gene3D" id="1.10.1040.10">
    <property type="entry name" value="N-(1-d-carboxylethyl)-l-norvaline Dehydrogenase, domain 2"/>
    <property type="match status" value="1"/>
</dbReference>
<protein>
    <recommendedName>
        <fullName evidence="7">Phosphogluconate dehydrogenase NAD-binding putative C-terminal domain-containing protein</fullName>
    </recommendedName>
</protein>
<reference evidence="5 6" key="1">
    <citation type="journal article" date="2017" name="Genome Announc.">
        <title>Genome sequence of the saprophytic ascomycete Epicoccum nigrum ICMP 19927 strain isolated from New Zealand.</title>
        <authorList>
            <person name="Fokin M."/>
            <person name="Fleetwood D."/>
            <person name="Weir B.S."/>
            <person name="Villas-Boas S.G."/>
        </authorList>
    </citation>
    <scope>NUCLEOTIDE SEQUENCE [LARGE SCALE GENOMIC DNA]</scope>
    <source>
        <strain evidence="5 6">ICMP 19927</strain>
    </source>
</reference>
<accession>A0A1Y2LLU5</accession>
<keyword evidence="6" id="KW-1185">Reference proteome</keyword>
<dbReference type="InterPro" id="IPR008927">
    <property type="entry name" value="6-PGluconate_DH-like_C_sf"/>
</dbReference>
<feature type="domain" description="6-phosphogluconate dehydrogenase NADP-binding" evidence="3">
    <location>
        <begin position="8"/>
        <end position="135"/>
    </location>
</feature>
<comment type="similarity">
    <text evidence="1">Belongs to the HIBADH-related family. NP60 subfamily.</text>
</comment>
<dbReference type="InterPro" id="IPR036291">
    <property type="entry name" value="NAD(P)-bd_dom_sf"/>
</dbReference>
<evidence type="ECO:0000259" key="3">
    <source>
        <dbReference type="Pfam" id="PF03446"/>
    </source>
</evidence>
<dbReference type="InterPro" id="IPR051265">
    <property type="entry name" value="HIBADH-related_NP60_sf"/>
</dbReference>
<keyword evidence="2" id="KW-0812">Transmembrane</keyword>
<feature type="transmembrane region" description="Helical" evidence="2">
    <location>
        <begin position="6"/>
        <end position="26"/>
    </location>
</feature>